<dbReference type="EMBL" id="LKEA01000001">
    <property type="protein sequence ID" value="ROW12457.1"/>
    <property type="molecule type" value="Genomic_DNA"/>
</dbReference>
<organism evidence="2 3">
    <name type="scientific">Cytospora schulzeri</name>
    <dbReference type="NCBI Taxonomy" id="448051"/>
    <lineage>
        <taxon>Eukaryota</taxon>
        <taxon>Fungi</taxon>
        <taxon>Dikarya</taxon>
        <taxon>Ascomycota</taxon>
        <taxon>Pezizomycotina</taxon>
        <taxon>Sordariomycetes</taxon>
        <taxon>Sordariomycetidae</taxon>
        <taxon>Diaporthales</taxon>
        <taxon>Cytosporaceae</taxon>
        <taxon>Cytospora</taxon>
    </lineage>
</organism>
<keyword evidence="3" id="KW-1185">Reference proteome</keyword>
<accession>A0A423X9G3</accession>
<evidence type="ECO:0000313" key="3">
    <source>
        <dbReference type="Proteomes" id="UP000283895"/>
    </source>
</evidence>
<protein>
    <submittedName>
        <fullName evidence="2">Uncharacterized protein</fullName>
    </submittedName>
</protein>
<dbReference type="Proteomes" id="UP000283895">
    <property type="component" value="Unassembled WGS sequence"/>
</dbReference>
<feature type="compositionally biased region" description="Low complexity" evidence="1">
    <location>
        <begin position="316"/>
        <end position="326"/>
    </location>
</feature>
<feature type="compositionally biased region" description="Low complexity" evidence="1">
    <location>
        <begin position="190"/>
        <end position="205"/>
    </location>
</feature>
<feature type="compositionally biased region" description="Low complexity" evidence="1">
    <location>
        <begin position="212"/>
        <end position="222"/>
    </location>
</feature>
<feature type="compositionally biased region" description="Polar residues" evidence="1">
    <location>
        <begin position="105"/>
        <end position="115"/>
    </location>
</feature>
<feature type="compositionally biased region" description="Acidic residues" evidence="1">
    <location>
        <begin position="388"/>
        <end position="399"/>
    </location>
</feature>
<name>A0A423X9G3_9PEZI</name>
<feature type="compositionally biased region" description="Pro residues" evidence="1">
    <location>
        <begin position="143"/>
        <end position="152"/>
    </location>
</feature>
<sequence length="669" mass="71961">MAFDTTARLIAEAQAKLAELDSRVASYRHEMATEFTRYSEELLRNVPEDVAYQVSQAIADSILASYPSLYPSGSLSPSPSAENPTNLSEVPLNGNRSPPPVLPHTSGTPKGQPTSPHERELEFQGLFTPTYLPLLESIDRPLHSPPTSPGPAPTIGTDAKVTPEHANTSEGTQTSECTRRRRRPSPLRYATDTSIDSTASDSSTARIRKSALRSSSSSSRAADSPRDPRRVRFDFEGQEVLPSSSPQASTTPVAEFGSVSSGESTTPTDDSPPVRSLADIEGEEPPRPRKVSSSQALRALSKVPLDDPTTWTVVNSEAAPEDSSAADADKVSNRTQTLLPTQSSMEHREMSPKQFPERPKEEAARRQVEGQAKGDMGKGQPKMTKDETETEDESSDDESSLFMLSRKDSKRRAVPVRGQVLSTSTSGDSNGTQSTPPKVTSPNAATSEASIEPDAPKPTSSAPVATSTITPKATPTVPSENVEVAAAEDDEEPDLFNLDADDDDFSLKKAISSQSSPKKHLPEVPEEPEQNQKADESGDMFEPNAPIPASPPMSIPIRSPSEMPPKVLPMPQGSIPKVSIGSLGGRSLIMSPVKDPELLERIRKSDDAPPFFVGSVNGRSGPDASNVKSYVASLPSPRGMPESFFERYIRERDTGAKYASDKEDSESKT</sequence>
<gene>
    <name evidence="2" type="ORF">VMCG_00484</name>
</gene>
<feature type="compositionally biased region" description="Polar residues" evidence="1">
    <location>
        <begin position="333"/>
        <end position="344"/>
    </location>
</feature>
<evidence type="ECO:0000313" key="2">
    <source>
        <dbReference type="EMBL" id="ROW12457.1"/>
    </source>
</evidence>
<comment type="caution">
    <text evidence="2">The sequence shown here is derived from an EMBL/GenBank/DDBJ whole genome shotgun (WGS) entry which is preliminary data.</text>
</comment>
<feature type="region of interest" description="Disordered" evidence="1">
    <location>
        <begin position="138"/>
        <end position="573"/>
    </location>
</feature>
<evidence type="ECO:0000256" key="1">
    <source>
        <dbReference type="SAM" id="MobiDB-lite"/>
    </source>
</evidence>
<feature type="compositionally biased region" description="Basic and acidic residues" evidence="1">
    <location>
        <begin position="223"/>
        <end position="235"/>
    </location>
</feature>
<feature type="compositionally biased region" description="Polar residues" evidence="1">
    <location>
        <begin position="165"/>
        <end position="176"/>
    </location>
</feature>
<dbReference type="AlphaFoldDB" id="A0A423X9G3"/>
<dbReference type="OrthoDB" id="5418627at2759"/>
<feature type="compositionally biased region" description="Polar residues" evidence="1">
    <location>
        <begin position="458"/>
        <end position="479"/>
    </location>
</feature>
<reference evidence="2 3" key="1">
    <citation type="submission" date="2015-09" db="EMBL/GenBank/DDBJ databases">
        <title>Host preference determinants of Valsa canker pathogens revealed by comparative genomics.</title>
        <authorList>
            <person name="Yin Z."/>
            <person name="Huang L."/>
        </authorList>
    </citation>
    <scope>NUCLEOTIDE SEQUENCE [LARGE SCALE GENOMIC DNA]</scope>
    <source>
        <strain evidence="2 3">03-1</strain>
    </source>
</reference>
<dbReference type="STRING" id="356882.A0A423X9G3"/>
<proteinExistence type="predicted"/>
<feature type="compositionally biased region" description="Polar residues" evidence="1">
    <location>
        <begin position="420"/>
        <end position="449"/>
    </location>
</feature>
<feature type="compositionally biased region" description="Acidic residues" evidence="1">
    <location>
        <begin position="486"/>
        <end position="504"/>
    </location>
</feature>
<feature type="region of interest" description="Disordered" evidence="1">
    <location>
        <begin position="72"/>
        <end position="119"/>
    </location>
</feature>
<feature type="compositionally biased region" description="Basic and acidic residues" evidence="1">
    <location>
        <begin position="345"/>
        <end position="368"/>
    </location>
</feature>
<feature type="compositionally biased region" description="Pro residues" evidence="1">
    <location>
        <begin position="545"/>
        <end position="554"/>
    </location>
</feature>
<feature type="compositionally biased region" description="Polar residues" evidence="1">
    <location>
        <begin position="241"/>
        <end position="269"/>
    </location>
</feature>